<feature type="binding site" evidence="16">
    <location>
        <position position="410"/>
    </location>
    <ligand>
        <name>Mg(2+)</name>
        <dbReference type="ChEBI" id="CHEBI:18420"/>
    </ligand>
</feature>
<feature type="binding site" evidence="16">
    <location>
        <position position="535"/>
    </location>
    <ligand>
        <name>substrate</name>
    </ligand>
</feature>
<dbReference type="GO" id="GO:0005829">
    <property type="term" value="C:cytosol"/>
    <property type="evidence" value="ECO:0007669"/>
    <property type="project" value="TreeGrafter"/>
</dbReference>
<dbReference type="GO" id="GO:0008652">
    <property type="term" value="P:amino acid biosynthetic process"/>
    <property type="evidence" value="ECO:0007669"/>
    <property type="project" value="UniProtKB-KW"/>
</dbReference>
<dbReference type="HAMAP" id="MF_00300">
    <property type="entry name" value="Chorismate_synth"/>
    <property type="match status" value="1"/>
</dbReference>
<dbReference type="PANTHER" id="PTHR21085">
    <property type="entry name" value="CHORISMATE SYNTHASE"/>
    <property type="match status" value="1"/>
</dbReference>
<feature type="binding site" evidence="17">
    <location>
        <position position="42"/>
    </location>
    <ligand>
        <name>NADP(+)</name>
        <dbReference type="ChEBI" id="CHEBI:58349"/>
    </ligand>
</feature>
<evidence type="ECO:0000256" key="13">
    <source>
        <dbReference type="ARBA" id="ARBA00023141"/>
    </source>
</evidence>
<dbReference type="InterPro" id="IPR031322">
    <property type="entry name" value="Shikimate/glucono_kinase"/>
</dbReference>
<dbReference type="CDD" id="cd00464">
    <property type="entry name" value="SK"/>
    <property type="match status" value="1"/>
</dbReference>
<accession>A0A0K1PH06</accession>
<keyword evidence="11 16" id="KW-0067">ATP-binding</keyword>
<feature type="binding site" evidence="17">
    <location>
        <position position="303"/>
    </location>
    <ligand>
        <name>FMN</name>
        <dbReference type="ChEBI" id="CHEBI:58210"/>
    </ligand>
</feature>
<feature type="binding site" evidence="17">
    <location>
        <begin position="131"/>
        <end position="133"/>
    </location>
    <ligand>
        <name>FMN</name>
        <dbReference type="ChEBI" id="CHEBI:58210"/>
    </ligand>
</feature>
<dbReference type="STRING" id="1391653.AKJ08_3169"/>
<dbReference type="AlphaFoldDB" id="A0A0K1PH06"/>
<keyword evidence="7 16" id="KW-0808">Transferase</keyword>
<dbReference type="GO" id="GO:0000287">
    <property type="term" value="F:magnesium ion binding"/>
    <property type="evidence" value="ECO:0007669"/>
    <property type="project" value="UniProtKB-UniRule"/>
</dbReference>
<feature type="binding site" evidence="16">
    <location>
        <position position="452"/>
    </location>
    <ligand>
        <name>substrate</name>
    </ligand>
</feature>
<evidence type="ECO:0000256" key="11">
    <source>
        <dbReference type="ARBA" id="ARBA00022840"/>
    </source>
</evidence>
<comment type="pathway">
    <text evidence="2 17 18">Metabolic intermediate biosynthesis; chorismate biosynthesis; chorismate from D-erythrose 4-phosphate and phosphoenolpyruvate: step 7/7.</text>
</comment>
<evidence type="ECO:0000256" key="8">
    <source>
        <dbReference type="ARBA" id="ARBA00022741"/>
    </source>
</evidence>
<dbReference type="GO" id="GO:0004765">
    <property type="term" value="F:shikimate kinase activity"/>
    <property type="evidence" value="ECO:0007669"/>
    <property type="project" value="UniProtKB-UniRule"/>
</dbReference>
<evidence type="ECO:0000256" key="3">
    <source>
        <dbReference type="ARBA" id="ARBA00008014"/>
    </source>
</evidence>
<comment type="function">
    <text evidence="17">Catalyzes the anti-1,4-elimination of the C-3 phosphate and the C-6 proR hydrogen from 5-enolpyruvylshikimate-3-phosphate (EPSP) to yield chorismate, which is the branch point compound that serves as the starting substrate for the three terminal pathways of aromatic amino acid biosynthesis. This reaction introduces a second double bond into the aromatic ring system.</text>
</comment>
<keyword evidence="9 16" id="KW-0418">Kinase</keyword>
<dbReference type="InterPro" id="IPR035904">
    <property type="entry name" value="Chorismate_synth_AroC_sf"/>
</dbReference>
<dbReference type="SUPFAM" id="SSF52540">
    <property type="entry name" value="P-loop containing nucleoside triphosphate hydrolases"/>
    <property type="match status" value="1"/>
</dbReference>
<comment type="subcellular location">
    <subcellularLocation>
        <location evidence="16">Cytoplasm</location>
    </subcellularLocation>
</comment>
<evidence type="ECO:0000256" key="16">
    <source>
        <dbReference type="HAMAP-Rule" id="MF_00109"/>
    </source>
</evidence>
<dbReference type="EC" id="2.7.1.71" evidence="16"/>
<feature type="binding site" evidence="17">
    <location>
        <begin position="318"/>
        <end position="322"/>
    </location>
    <ligand>
        <name>FMN</name>
        <dbReference type="ChEBI" id="CHEBI:58210"/>
    </ligand>
</feature>
<keyword evidence="20" id="KW-1185">Reference proteome</keyword>
<dbReference type="InterPro" id="IPR023000">
    <property type="entry name" value="Shikimate_kinase_CS"/>
</dbReference>
<evidence type="ECO:0000313" key="19">
    <source>
        <dbReference type="EMBL" id="AKU92782.1"/>
    </source>
</evidence>
<dbReference type="KEGG" id="vin:AKJ08_3169"/>
<evidence type="ECO:0000313" key="20">
    <source>
        <dbReference type="Proteomes" id="UP000055590"/>
    </source>
</evidence>
<dbReference type="SUPFAM" id="SSF103263">
    <property type="entry name" value="Chorismate synthase, AroC"/>
    <property type="match status" value="1"/>
</dbReference>
<comment type="similarity">
    <text evidence="3 17 18">Belongs to the chorismate synthase family.</text>
</comment>
<dbReference type="GO" id="GO:0009073">
    <property type="term" value="P:aromatic amino acid family biosynthetic process"/>
    <property type="evidence" value="ECO:0007669"/>
    <property type="project" value="UniProtKB-KW"/>
</dbReference>
<comment type="subunit">
    <text evidence="16">Monomer.</text>
</comment>
<feature type="binding site" evidence="17">
    <location>
        <position position="344"/>
    </location>
    <ligand>
        <name>FMN</name>
        <dbReference type="ChEBI" id="CHEBI:58210"/>
    </ligand>
</feature>
<keyword evidence="16" id="KW-0479">Metal-binding</keyword>
<sequence length="572" mass="60698">MTRLRFMTAGESHGPALTGILEGLPAGLHLEAADLDRDLARRQRGYGRGGRMKIEKDTAEILGGVRFGKTLGSPLALLVRNRDFENWRERMQAAPGGPDPKPVRVPRPGHADLTGGIKYGHTKDLRGVLERASARETAMRVALGAAARVLLRELGIGIGSYVRSIGPAEATPAHDAAPGLYREDAYELGLLADGFETRALDEASSRHLAEAIDEARRRRDTVGGVVEVVATGVPVGLGSHVHWDRRLDARLAGALSSIPAIKAVELGDGFAAAGLYGSEVHDPIHLSAGRLTRARNRAGGLEGGITNGEPLVVRAAMKPIATVPAALGSVDLHALEERSAHVERSDTCAVPAAGIVAEAMVALTLADALLEALGGDTMDALRLPFAKLRLSTRVEPGHAFLLGPMGSGKTRSGLILAKRLGRPFIDLDARIESRAGTSIAQIFQTAGEEAFRELEEVALREATREAPAVIALGGGAVVRESAWRSIRKSGVAVHLHAEPDELARRLIANEREVLARPLLGDGPPEVRLAELARERDRWYARADVRVETTGLSPEEVAGAVSGLVRAVLGPLV</sequence>
<dbReference type="PROSITE" id="PS00787">
    <property type="entry name" value="CHORISMATE_SYNTHASE_1"/>
    <property type="match status" value="1"/>
</dbReference>
<comment type="function">
    <text evidence="16">Catalyzes the specific phosphorylation of the 3-hydroxyl group of shikimic acid using ATP as a cosubstrate.</text>
</comment>
<dbReference type="NCBIfam" id="NF003793">
    <property type="entry name" value="PRK05382.1"/>
    <property type="match status" value="1"/>
</dbReference>
<name>A0A0K1PH06_9BACT</name>
<dbReference type="PANTHER" id="PTHR21085:SF0">
    <property type="entry name" value="CHORISMATE SYNTHASE"/>
    <property type="match status" value="1"/>
</dbReference>
<comment type="pathway">
    <text evidence="1 16">Metabolic intermediate biosynthesis; chorismate biosynthesis; chorismate from D-erythrose 4-phosphate and phosphoenolpyruvate: step 5/7.</text>
</comment>
<keyword evidence="14 17" id="KW-0456">Lyase</keyword>
<comment type="subunit">
    <text evidence="17">Homotetramer.</text>
</comment>
<evidence type="ECO:0000256" key="18">
    <source>
        <dbReference type="RuleBase" id="RU000605"/>
    </source>
</evidence>
<comment type="catalytic activity">
    <reaction evidence="15 16">
        <text>shikimate + ATP = 3-phosphoshikimate + ADP + H(+)</text>
        <dbReference type="Rhea" id="RHEA:13121"/>
        <dbReference type="ChEBI" id="CHEBI:15378"/>
        <dbReference type="ChEBI" id="CHEBI:30616"/>
        <dbReference type="ChEBI" id="CHEBI:36208"/>
        <dbReference type="ChEBI" id="CHEBI:145989"/>
        <dbReference type="ChEBI" id="CHEBI:456216"/>
        <dbReference type="EC" id="2.7.1.71"/>
    </reaction>
</comment>
<keyword evidence="16" id="KW-0963">Cytoplasm</keyword>
<dbReference type="GO" id="GO:0009423">
    <property type="term" value="P:chorismate biosynthetic process"/>
    <property type="evidence" value="ECO:0007669"/>
    <property type="project" value="UniProtKB-UniRule"/>
</dbReference>
<feature type="binding site" evidence="16">
    <location>
        <position position="516"/>
    </location>
    <ligand>
        <name>ATP</name>
        <dbReference type="ChEBI" id="CHEBI:30616"/>
    </ligand>
</feature>
<keyword evidence="4 17" id="KW-0028">Amino-acid biosynthesis</keyword>
<evidence type="ECO:0000256" key="2">
    <source>
        <dbReference type="ARBA" id="ARBA00005044"/>
    </source>
</evidence>
<evidence type="ECO:0000256" key="4">
    <source>
        <dbReference type="ARBA" id="ARBA00022605"/>
    </source>
</evidence>
<dbReference type="GO" id="GO:0005524">
    <property type="term" value="F:ATP binding"/>
    <property type="evidence" value="ECO:0007669"/>
    <property type="project" value="UniProtKB-UniRule"/>
</dbReference>
<dbReference type="EC" id="4.2.3.5" evidence="17"/>
<dbReference type="Proteomes" id="UP000055590">
    <property type="component" value="Chromosome"/>
</dbReference>
<dbReference type="PROSITE" id="PS01128">
    <property type="entry name" value="SHIKIMATE_KINASE"/>
    <property type="match status" value="1"/>
</dbReference>
<protein>
    <recommendedName>
        <fullName evidence="16 17">Multifunctional fusion protein</fullName>
    </recommendedName>
    <domain>
        <recommendedName>
            <fullName evidence="17">Chorismate synthase</fullName>
            <shortName evidence="17">CS</shortName>
            <ecNumber evidence="17">4.2.3.5</ecNumber>
        </recommendedName>
        <alternativeName>
            <fullName evidence="17">5-enolpyruvylshikimate-3-phosphate phospholyase</fullName>
        </alternativeName>
    </domain>
    <domain>
        <recommendedName>
            <fullName evidence="16">Shikimate kinase</fullName>
            <shortName evidence="16">SK</shortName>
            <ecNumber evidence="16">2.7.1.71</ecNumber>
        </recommendedName>
    </domain>
</protein>
<dbReference type="Pfam" id="PF01202">
    <property type="entry name" value="SKI"/>
    <property type="match status" value="1"/>
</dbReference>
<dbReference type="GO" id="GO:0004107">
    <property type="term" value="F:chorismate synthase activity"/>
    <property type="evidence" value="ECO:0007669"/>
    <property type="project" value="UniProtKB-UniRule"/>
</dbReference>
<comment type="catalytic activity">
    <reaction evidence="17 18">
        <text>5-O-(1-carboxyvinyl)-3-phosphoshikimate = chorismate + phosphate</text>
        <dbReference type="Rhea" id="RHEA:21020"/>
        <dbReference type="ChEBI" id="CHEBI:29748"/>
        <dbReference type="ChEBI" id="CHEBI:43474"/>
        <dbReference type="ChEBI" id="CHEBI:57701"/>
        <dbReference type="EC" id="4.2.3.5"/>
    </reaction>
</comment>
<evidence type="ECO:0000256" key="1">
    <source>
        <dbReference type="ARBA" id="ARBA00004842"/>
    </source>
</evidence>
<dbReference type="UniPathway" id="UPA00053">
    <property type="reaction ID" value="UER00088"/>
</dbReference>
<dbReference type="Pfam" id="PF01264">
    <property type="entry name" value="Chorismate_synt"/>
    <property type="match status" value="1"/>
</dbReference>
<dbReference type="PATRIC" id="fig|1391653.3.peg.3314"/>
<keyword evidence="16" id="KW-0460">Magnesium</keyword>
<proteinExistence type="inferred from homology"/>
<evidence type="ECO:0000256" key="15">
    <source>
        <dbReference type="ARBA" id="ARBA00048567"/>
    </source>
</evidence>
<evidence type="ECO:0000256" key="5">
    <source>
        <dbReference type="ARBA" id="ARBA00022630"/>
    </source>
</evidence>
<comment type="cofactor">
    <cofactor evidence="16">
        <name>Mg(2+)</name>
        <dbReference type="ChEBI" id="CHEBI:18420"/>
    </cofactor>
    <text evidence="16">Binds 1 Mg(2+) ion per subunit.</text>
</comment>
<evidence type="ECO:0000256" key="9">
    <source>
        <dbReference type="ARBA" id="ARBA00022777"/>
    </source>
</evidence>
<dbReference type="InterPro" id="IPR020541">
    <property type="entry name" value="Chorismate_synthase_CS"/>
</dbReference>
<evidence type="ECO:0000256" key="12">
    <source>
        <dbReference type="ARBA" id="ARBA00022857"/>
    </source>
</evidence>
<gene>
    <name evidence="16" type="primary">aroK</name>
    <name evidence="17" type="synonym">aroC</name>
    <name evidence="19" type="ORF">AKJ08_3169</name>
</gene>
<dbReference type="NCBIfam" id="TIGR00033">
    <property type="entry name" value="aroC"/>
    <property type="match status" value="1"/>
</dbReference>
<dbReference type="Gene3D" id="3.40.50.300">
    <property type="entry name" value="P-loop containing nucleotide triphosphate hydrolases"/>
    <property type="match status" value="1"/>
</dbReference>
<dbReference type="CDD" id="cd07304">
    <property type="entry name" value="Chorismate_synthase"/>
    <property type="match status" value="1"/>
</dbReference>
<keyword evidence="12 17" id="KW-0521">NADP</keyword>
<dbReference type="InterPro" id="IPR000453">
    <property type="entry name" value="Chorismate_synth"/>
</dbReference>
<feature type="binding site" evidence="16">
    <location>
        <position position="474"/>
    </location>
    <ligand>
        <name>substrate</name>
    </ligand>
</feature>
<keyword evidence="8 16" id="KW-0547">Nucleotide-binding</keyword>
<evidence type="ECO:0000256" key="10">
    <source>
        <dbReference type="ARBA" id="ARBA00022827"/>
    </source>
</evidence>
<reference evidence="19 20" key="1">
    <citation type="submission" date="2015-08" db="EMBL/GenBank/DDBJ databases">
        <authorList>
            <person name="Babu N.S."/>
            <person name="Beckwith C.J."/>
            <person name="Beseler K.G."/>
            <person name="Brison A."/>
            <person name="Carone J.V."/>
            <person name="Caskin T.P."/>
            <person name="Diamond M."/>
            <person name="Durham M.E."/>
            <person name="Foxe J.M."/>
            <person name="Go M."/>
            <person name="Henderson B.A."/>
            <person name="Jones I.B."/>
            <person name="McGettigan J.A."/>
            <person name="Micheletti S.J."/>
            <person name="Nasrallah M.E."/>
            <person name="Ortiz D."/>
            <person name="Piller C.R."/>
            <person name="Privatt S.R."/>
            <person name="Schneider S.L."/>
            <person name="Sharp S."/>
            <person name="Smith T.C."/>
            <person name="Stanton J.D."/>
            <person name="Ullery H.E."/>
            <person name="Wilson R.J."/>
            <person name="Serrano M.G."/>
            <person name="Buck G."/>
            <person name="Lee V."/>
            <person name="Wang Y."/>
            <person name="Carvalho R."/>
            <person name="Voegtly L."/>
            <person name="Shi R."/>
            <person name="Duckworth R."/>
            <person name="Johnson A."/>
            <person name="Loviza R."/>
            <person name="Walstead R."/>
            <person name="Shah Z."/>
            <person name="Kiflezghi M."/>
            <person name="Wade K."/>
            <person name="Ball S.L."/>
            <person name="Bradley K.W."/>
            <person name="Asai D.J."/>
            <person name="Bowman C.A."/>
            <person name="Russell D.A."/>
            <person name="Pope W.H."/>
            <person name="Jacobs-Sera D."/>
            <person name="Hendrix R.W."/>
            <person name="Hatfull G.F."/>
        </authorList>
    </citation>
    <scope>NUCLEOTIDE SEQUENCE [LARGE SCALE GENOMIC DNA]</scope>
    <source>
        <strain evidence="19 20">DSM 27710</strain>
    </source>
</reference>
<evidence type="ECO:0000256" key="7">
    <source>
        <dbReference type="ARBA" id="ARBA00022679"/>
    </source>
</evidence>
<keyword evidence="13 17" id="KW-0057">Aromatic amino acid biosynthesis</keyword>
<feature type="binding site" evidence="17">
    <location>
        <position position="48"/>
    </location>
    <ligand>
        <name>NADP(+)</name>
        <dbReference type="ChEBI" id="CHEBI:58349"/>
    </ligand>
</feature>
<keyword evidence="10 17" id="KW-0274">FAD</keyword>
<comment type="cofactor">
    <cofactor evidence="17 18">
        <name>FMNH2</name>
        <dbReference type="ChEBI" id="CHEBI:57618"/>
    </cofactor>
    <text evidence="17 18">Reduced FMN (FMNH(2)).</text>
</comment>
<keyword evidence="5 17" id="KW-0285">Flavoprotein</keyword>
<dbReference type="EMBL" id="CP012332">
    <property type="protein sequence ID" value="AKU92782.1"/>
    <property type="molecule type" value="Genomic_DNA"/>
</dbReference>
<dbReference type="Gene3D" id="3.60.150.10">
    <property type="entry name" value="Chorismate synthase AroC"/>
    <property type="match status" value="1"/>
</dbReference>
<keyword evidence="6 17" id="KW-0288">FMN</keyword>
<comment type="caution">
    <text evidence="17">Lacks conserved residue(s) required for the propagation of feature annotation.</text>
</comment>
<feature type="binding site" evidence="16">
    <location>
        <position position="428"/>
    </location>
    <ligand>
        <name>substrate</name>
    </ligand>
</feature>
<dbReference type="HAMAP" id="MF_00109">
    <property type="entry name" value="Shikimate_kinase"/>
    <property type="match status" value="1"/>
</dbReference>
<feature type="binding site" evidence="16">
    <location>
        <begin position="406"/>
        <end position="411"/>
    </location>
    <ligand>
        <name>ATP</name>
        <dbReference type="ChEBI" id="CHEBI:30616"/>
    </ligand>
</feature>
<evidence type="ECO:0000256" key="14">
    <source>
        <dbReference type="ARBA" id="ARBA00023239"/>
    </source>
</evidence>
<evidence type="ECO:0000256" key="17">
    <source>
        <dbReference type="HAMAP-Rule" id="MF_00300"/>
    </source>
</evidence>
<organism evidence="19 20">
    <name type="scientific">Vulgatibacter incomptus</name>
    <dbReference type="NCBI Taxonomy" id="1391653"/>
    <lineage>
        <taxon>Bacteria</taxon>
        <taxon>Pseudomonadati</taxon>
        <taxon>Myxococcota</taxon>
        <taxon>Myxococcia</taxon>
        <taxon>Myxococcales</taxon>
        <taxon>Cystobacterineae</taxon>
        <taxon>Vulgatibacteraceae</taxon>
        <taxon>Vulgatibacter</taxon>
    </lineage>
</organism>
<dbReference type="FunFam" id="3.60.150.10:FF:000002">
    <property type="entry name" value="Chorismate synthase"/>
    <property type="match status" value="1"/>
</dbReference>
<dbReference type="PRINTS" id="PR01100">
    <property type="entry name" value="SHIKIMTKNASE"/>
</dbReference>
<evidence type="ECO:0000256" key="6">
    <source>
        <dbReference type="ARBA" id="ARBA00022643"/>
    </source>
</evidence>
<dbReference type="InterPro" id="IPR000623">
    <property type="entry name" value="Shikimate_kinase/TSH1"/>
</dbReference>
<dbReference type="InterPro" id="IPR027417">
    <property type="entry name" value="P-loop_NTPase"/>
</dbReference>
<dbReference type="GO" id="GO:0010181">
    <property type="term" value="F:FMN binding"/>
    <property type="evidence" value="ECO:0007669"/>
    <property type="project" value="TreeGrafter"/>
</dbReference>
<comment type="similarity">
    <text evidence="16">Belongs to the shikimate kinase family.</text>
</comment>